<evidence type="ECO:0000256" key="1">
    <source>
        <dbReference type="ARBA" id="ARBA00022729"/>
    </source>
</evidence>
<keyword evidence="1 2" id="KW-0732">Signal</keyword>
<dbReference type="AlphaFoldDB" id="A0A2S6IB18"/>
<comment type="caution">
    <text evidence="4">The sequence shown here is derived from an EMBL/GenBank/DDBJ whole genome shotgun (WGS) entry which is preliminary data.</text>
</comment>
<gene>
    <name evidence="4" type="ORF">CLV84_1678</name>
</gene>
<keyword evidence="5" id="KW-1185">Reference proteome</keyword>
<feature type="signal peptide" evidence="2">
    <location>
        <begin position="1"/>
        <end position="19"/>
    </location>
</feature>
<dbReference type="SUPFAM" id="SSF56925">
    <property type="entry name" value="OMPA-like"/>
    <property type="match status" value="1"/>
</dbReference>
<dbReference type="RefSeq" id="WP_104419243.1">
    <property type="nucleotide sequence ID" value="NZ_PTJC01000005.1"/>
</dbReference>
<reference evidence="4 5" key="1">
    <citation type="submission" date="2018-02" db="EMBL/GenBank/DDBJ databases">
        <title>Genomic Encyclopedia of Archaeal and Bacterial Type Strains, Phase II (KMG-II): from individual species to whole genera.</title>
        <authorList>
            <person name="Goeker M."/>
        </authorList>
    </citation>
    <scope>NUCLEOTIDE SEQUENCE [LARGE SCALE GENOMIC DNA]</scope>
    <source>
        <strain evidence="4 5">DSM 29526</strain>
    </source>
</reference>
<dbReference type="EMBL" id="PTJC01000005">
    <property type="protein sequence ID" value="PPK88707.1"/>
    <property type="molecule type" value="Genomic_DNA"/>
</dbReference>
<proteinExistence type="predicted"/>
<organism evidence="4 5">
    <name type="scientific">Neolewinella xylanilytica</name>
    <dbReference type="NCBI Taxonomy" id="1514080"/>
    <lineage>
        <taxon>Bacteria</taxon>
        <taxon>Pseudomonadati</taxon>
        <taxon>Bacteroidota</taxon>
        <taxon>Saprospiria</taxon>
        <taxon>Saprospirales</taxon>
        <taxon>Lewinellaceae</taxon>
        <taxon>Neolewinella</taxon>
    </lineage>
</organism>
<dbReference type="Pfam" id="PF13505">
    <property type="entry name" value="OMP_b-brl"/>
    <property type="match status" value="1"/>
</dbReference>
<name>A0A2S6IB18_9BACT</name>
<feature type="chain" id="PRO_5015770520" evidence="2">
    <location>
        <begin position="20"/>
        <end position="385"/>
    </location>
</feature>
<evidence type="ECO:0000256" key="2">
    <source>
        <dbReference type="SAM" id="SignalP"/>
    </source>
</evidence>
<feature type="domain" description="Outer membrane protein beta-barrel" evidence="3">
    <location>
        <begin position="220"/>
        <end position="380"/>
    </location>
</feature>
<evidence type="ECO:0000313" key="4">
    <source>
        <dbReference type="EMBL" id="PPK88707.1"/>
    </source>
</evidence>
<dbReference type="Gene3D" id="2.40.160.20">
    <property type="match status" value="1"/>
</dbReference>
<evidence type="ECO:0000313" key="5">
    <source>
        <dbReference type="Proteomes" id="UP000237662"/>
    </source>
</evidence>
<dbReference type="Proteomes" id="UP000237662">
    <property type="component" value="Unassembled WGS sequence"/>
</dbReference>
<accession>A0A2S6IB18</accession>
<protein>
    <submittedName>
        <fullName evidence="4">Outer membrane protein with beta-barrel domain</fullName>
    </submittedName>
</protein>
<sequence length="385" mass="43004">MRTLICLLGFLLLTEVCFAQVQYRQGTVYVDGASSLTLSNNKYLQPENTWSDPPRPEFNRLGIAPGQVGVFAFDRLLVGAYANYGYGWYGDHFFDGSRGDYHSYRVNPFLRYYILAGSERNWNLFAELGFGTWSSNLSSGFETDFHVGVGVDVPLWPGVVGTAKLDYNAYAEGLNYTTFGIRGNLLLGQLGTRMQQPMAKGSWMTKSDLVSASIGHMRRGDNDWVNYGYSFHPTVGYFVVDGLLLSGLASVSYSRNQNDIQPTSIFGTNANLRHVSLDTELEARYYPWRNGKFLPYAALALGYSSREFESGQPDTDVINDESSTQWRAAAGLSYFLGQNVALEVSAAYQRQARKVDFNDGFTGSPNEYRDISLQTGFAFYFGEGR</sequence>
<dbReference type="OrthoDB" id="945117at2"/>
<evidence type="ECO:0000259" key="3">
    <source>
        <dbReference type="Pfam" id="PF13505"/>
    </source>
</evidence>
<dbReference type="InterPro" id="IPR011250">
    <property type="entry name" value="OMP/PagP_B-barrel"/>
</dbReference>
<dbReference type="InterPro" id="IPR027385">
    <property type="entry name" value="Beta-barrel_OMP"/>
</dbReference>